<keyword evidence="4" id="KW-1185">Reference proteome</keyword>
<feature type="region of interest" description="Disordered" evidence="1">
    <location>
        <begin position="1"/>
        <end position="42"/>
    </location>
</feature>
<reference evidence="3 4" key="1">
    <citation type="submission" date="2024-09" db="EMBL/GenBank/DDBJ databases">
        <authorList>
            <person name="Sun Q."/>
            <person name="Mori K."/>
        </authorList>
    </citation>
    <scope>NUCLEOTIDE SEQUENCE [LARGE SCALE GENOMIC DNA]</scope>
    <source>
        <strain evidence="3 4">CGMCC 1.15906</strain>
    </source>
</reference>
<dbReference type="RefSeq" id="WP_380054938.1">
    <property type="nucleotide sequence ID" value="NZ_JBHLTC010000039.1"/>
</dbReference>
<evidence type="ECO:0000313" key="4">
    <source>
        <dbReference type="Proteomes" id="UP001589890"/>
    </source>
</evidence>
<protein>
    <submittedName>
        <fullName evidence="3">Uncharacterized protein</fullName>
    </submittedName>
</protein>
<evidence type="ECO:0000313" key="3">
    <source>
        <dbReference type="EMBL" id="MFC0628520.1"/>
    </source>
</evidence>
<keyword evidence="2" id="KW-1133">Transmembrane helix</keyword>
<proteinExistence type="predicted"/>
<feature type="transmembrane region" description="Helical" evidence="2">
    <location>
        <begin position="49"/>
        <end position="74"/>
    </location>
</feature>
<evidence type="ECO:0000256" key="1">
    <source>
        <dbReference type="SAM" id="MobiDB-lite"/>
    </source>
</evidence>
<dbReference type="Proteomes" id="UP001589890">
    <property type="component" value="Unassembled WGS sequence"/>
</dbReference>
<organism evidence="3 4">
    <name type="scientific">Kribbella deserti</name>
    <dbReference type="NCBI Taxonomy" id="1926257"/>
    <lineage>
        <taxon>Bacteria</taxon>
        <taxon>Bacillati</taxon>
        <taxon>Actinomycetota</taxon>
        <taxon>Actinomycetes</taxon>
        <taxon>Propionibacteriales</taxon>
        <taxon>Kribbellaceae</taxon>
        <taxon>Kribbella</taxon>
    </lineage>
</organism>
<keyword evidence="2" id="KW-0472">Membrane</keyword>
<accession>A0ABV6QV65</accession>
<evidence type="ECO:0000256" key="2">
    <source>
        <dbReference type="SAM" id="Phobius"/>
    </source>
</evidence>
<dbReference type="EMBL" id="JBHLTC010000039">
    <property type="protein sequence ID" value="MFC0628520.1"/>
    <property type="molecule type" value="Genomic_DNA"/>
</dbReference>
<name>A0ABV6QV65_9ACTN</name>
<comment type="caution">
    <text evidence="3">The sequence shown here is derived from an EMBL/GenBank/DDBJ whole genome shotgun (WGS) entry which is preliminary data.</text>
</comment>
<keyword evidence="2" id="KW-0812">Transmembrane</keyword>
<gene>
    <name evidence="3" type="ORF">ACFFGN_30910</name>
</gene>
<sequence>MTNNGEYQPPQERPGQVARPPEEAAGRVESGGPWGPTDFDLPDPRGDQFPVLMVSVVGGLVLVLLVGVLTLFYFHLT</sequence>